<comment type="caution">
    <text evidence="1">The sequence shown here is derived from an EMBL/GenBank/DDBJ whole genome shotgun (WGS) entry which is preliminary data.</text>
</comment>
<keyword evidence="2" id="KW-1185">Reference proteome</keyword>
<protein>
    <submittedName>
        <fullName evidence="1">Uncharacterized protein</fullName>
    </submittedName>
</protein>
<evidence type="ECO:0000313" key="2">
    <source>
        <dbReference type="Proteomes" id="UP001281147"/>
    </source>
</evidence>
<name>A0ACC3MHG1_9PEZI</name>
<proteinExistence type="predicted"/>
<accession>A0ACC3MHG1</accession>
<reference evidence="1" key="1">
    <citation type="submission" date="2023-07" db="EMBL/GenBank/DDBJ databases">
        <title>Black Yeasts Isolated from many extreme environments.</title>
        <authorList>
            <person name="Coleine C."/>
            <person name="Stajich J.E."/>
            <person name="Selbmann L."/>
        </authorList>
    </citation>
    <scope>NUCLEOTIDE SEQUENCE</scope>
    <source>
        <strain evidence="1">CCFEE 5714</strain>
    </source>
</reference>
<sequence>MLALIPLQTKPGPSIRPARPYPRYGKGQEHRVEIVHTSGTRSNGILHRHPTAVARIEQHRPQHMPTVGSTRFFSREGIELPEFSDIKPYPLPLPEREEYVMEFSDFDNPRHAQNFLMKKKLAISGVLVHFSLAAAFASAVLSAATAAVREEYHVGREVVNLGTSFLVLGYALGPTVFAPISKLHQRRLPLIVGAVGFGIFNTAVACVEEYRTLAISRFFSGFFGVCPLAITWCCVRRLAVLPLPVSPRHFSMVPFASLAWRLYHKILLWLAMDVACHVRLIERLFYLEYIWWTRELGLLKLTD</sequence>
<dbReference type="Proteomes" id="UP001281147">
    <property type="component" value="Unassembled WGS sequence"/>
</dbReference>
<dbReference type="EMBL" id="JAUTXU010000268">
    <property type="protein sequence ID" value="KAK3691314.1"/>
    <property type="molecule type" value="Genomic_DNA"/>
</dbReference>
<gene>
    <name evidence="1" type="ORF">LTR37_018720</name>
</gene>
<organism evidence="1 2">
    <name type="scientific">Vermiconidia calcicola</name>
    <dbReference type="NCBI Taxonomy" id="1690605"/>
    <lineage>
        <taxon>Eukaryota</taxon>
        <taxon>Fungi</taxon>
        <taxon>Dikarya</taxon>
        <taxon>Ascomycota</taxon>
        <taxon>Pezizomycotina</taxon>
        <taxon>Dothideomycetes</taxon>
        <taxon>Dothideomycetidae</taxon>
        <taxon>Mycosphaerellales</taxon>
        <taxon>Extremaceae</taxon>
        <taxon>Vermiconidia</taxon>
    </lineage>
</organism>
<evidence type="ECO:0000313" key="1">
    <source>
        <dbReference type="EMBL" id="KAK3691314.1"/>
    </source>
</evidence>